<keyword evidence="4" id="KW-0418">Kinase</keyword>
<organism evidence="9 10">
    <name type="scientific">Rotaria sordida</name>
    <dbReference type="NCBI Taxonomy" id="392033"/>
    <lineage>
        <taxon>Eukaryota</taxon>
        <taxon>Metazoa</taxon>
        <taxon>Spiralia</taxon>
        <taxon>Gnathifera</taxon>
        <taxon>Rotifera</taxon>
        <taxon>Eurotatoria</taxon>
        <taxon>Bdelloidea</taxon>
        <taxon>Philodinida</taxon>
        <taxon>Philodinidae</taxon>
        <taxon>Rotaria</taxon>
    </lineage>
</organism>
<evidence type="ECO:0000256" key="6">
    <source>
        <dbReference type="SAM" id="Coils"/>
    </source>
</evidence>
<keyword evidence="5" id="KW-0067">ATP-binding</keyword>
<keyword evidence="3" id="KW-0547">Nucleotide-binding</keyword>
<dbReference type="Proteomes" id="UP000663889">
    <property type="component" value="Unassembled WGS sequence"/>
</dbReference>
<gene>
    <name evidence="9" type="ORF">SEV965_LOCUS5349</name>
</gene>
<dbReference type="AlphaFoldDB" id="A0A813ZAR6"/>
<dbReference type="Pfam" id="PF00069">
    <property type="entry name" value="Pkinase"/>
    <property type="match status" value="1"/>
</dbReference>
<feature type="coiled-coil region" evidence="6">
    <location>
        <begin position="583"/>
        <end position="611"/>
    </location>
</feature>
<name>A0A813ZAR6_9BILA</name>
<evidence type="ECO:0000259" key="8">
    <source>
        <dbReference type="PROSITE" id="PS50011"/>
    </source>
</evidence>
<feature type="domain" description="Protein kinase" evidence="8">
    <location>
        <begin position="33"/>
        <end position="366"/>
    </location>
</feature>
<dbReference type="InterPro" id="IPR011009">
    <property type="entry name" value="Kinase-like_dom_sf"/>
</dbReference>
<evidence type="ECO:0000256" key="4">
    <source>
        <dbReference type="ARBA" id="ARBA00022777"/>
    </source>
</evidence>
<dbReference type="Gene3D" id="1.10.510.10">
    <property type="entry name" value="Transferase(Phosphotransferase) domain 1"/>
    <property type="match status" value="1"/>
</dbReference>
<dbReference type="SMART" id="SM00220">
    <property type="entry name" value="S_TKc"/>
    <property type="match status" value="1"/>
</dbReference>
<evidence type="ECO:0000256" key="1">
    <source>
        <dbReference type="ARBA" id="ARBA00022527"/>
    </source>
</evidence>
<dbReference type="InterPro" id="IPR025136">
    <property type="entry name" value="MAP3K_TRAF-bd"/>
</dbReference>
<evidence type="ECO:0000256" key="7">
    <source>
        <dbReference type="SAM" id="MobiDB-lite"/>
    </source>
</evidence>
<dbReference type="SUPFAM" id="SSF56112">
    <property type="entry name" value="Protein kinase-like (PK-like)"/>
    <property type="match status" value="1"/>
</dbReference>
<dbReference type="InterPro" id="IPR046873">
    <property type="entry name" value="HisK-N-like"/>
</dbReference>
<dbReference type="GO" id="GO:0005524">
    <property type="term" value="F:ATP binding"/>
    <property type="evidence" value="ECO:0007669"/>
    <property type="project" value="UniProtKB-KW"/>
</dbReference>
<evidence type="ECO:0000313" key="9">
    <source>
        <dbReference type="EMBL" id="CAF0895316.1"/>
    </source>
</evidence>
<protein>
    <recommendedName>
        <fullName evidence="8">Protein kinase domain-containing protein</fullName>
    </recommendedName>
</protein>
<feature type="compositionally biased region" description="Low complexity" evidence="7">
    <location>
        <begin position="640"/>
        <end position="651"/>
    </location>
</feature>
<evidence type="ECO:0000313" key="10">
    <source>
        <dbReference type="Proteomes" id="UP000663889"/>
    </source>
</evidence>
<proteinExistence type="predicted"/>
<reference evidence="9" key="1">
    <citation type="submission" date="2021-02" db="EMBL/GenBank/DDBJ databases">
        <authorList>
            <person name="Nowell W R."/>
        </authorList>
    </citation>
    <scope>NUCLEOTIDE SEQUENCE</scope>
</reference>
<evidence type="ECO:0000256" key="3">
    <source>
        <dbReference type="ARBA" id="ARBA00022741"/>
    </source>
</evidence>
<evidence type="ECO:0000256" key="5">
    <source>
        <dbReference type="ARBA" id="ARBA00022840"/>
    </source>
</evidence>
<dbReference type="InterPro" id="IPR000719">
    <property type="entry name" value="Prot_kinase_dom"/>
</dbReference>
<sequence length="705" mass="81000">MNDIVLIQASDVENDRTNAIQDLKTTCKIKQIIEYQYDEKNNVFYDVTTQKTNSSTLLKISLKCLLKEAADNMQEGLATRYLNRLQKRKNEVHDANAECIYLWREICDEILTKTRQQCATPKLITQLMYAFRDIQDYQSMIELIERCEQYEIISKRIQNNTMILYLTAFARSRRNQNDDRDKALEVLKRLCQTKKTENELSNDIICLCGRIYKDKYTESNCQDKDSLEKAIEYYRRGFAADPNIYEIKIADFGTSKRLAGLHLCTDDIVGTLQYMSPDVVFVPPMGYGPEVDIWSVGCTVIEMATGKRPFHNVTNNFALLFKIGNEKQSPDIPSELSDIAKDFLAKCFEPPHRRPSAKDLLNHPFCKTKAVLSRELSGNLIIVADPSPLLRQSSSDEDSMFSDPARDLATQISIDDRRRLKLANLLRDKDNRTALINQWLSLIEEKRETDLLDIKKLLILFDGICDYLDHGNVYALGNTLDQICDRTTMDSDLRIDLERSFYFFIKAANNVLSRHRLPPHDLFALDNIMRRIAEDLVGLIRSDFIPAVNNMTPLTPNNDLLINALHARTLSTNSLDGKTIDEVTRLHEQYRKLTEKNREQLRQLIKIESNNEIKLIELVNNERNCTSSETTKIFLPIETPTTTETTNSPNSPVAISTEQTNGIHTTSTSRGIKRSRALADLEQEHERLLKDITDNRTRVNEILHA</sequence>
<feature type="compositionally biased region" description="Polar residues" evidence="7">
    <location>
        <begin position="653"/>
        <end position="670"/>
    </location>
</feature>
<dbReference type="Pfam" id="PF20302">
    <property type="entry name" value="HisK-N-like"/>
    <property type="match status" value="1"/>
</dbReference>
<keyword evidence="1" id="KW-0723">Serine/threonine-protein kinase</keyword>
<dbReference type="PANTHER" id="PTHR11584:SF394">
    <property type="entry name" value="APOPTOTIC SIGNAL-REGULATING KINASE 1, ISOFORM C"/>
    <property type="match status" value="1"/>
</dbReference>
<comment type="caution">
    <text evidence="9">The sequence shown here is derived from an EMBL/GenBank/DDBJ whole genome shotgun (WGS) entry which is preliminary data.</text>
</comment>
<dbReference type="GO" id="GO:0004674">
    <property type="term" value="F:protein serine/threonine kinase activity"/>
    <property type="evidence" value="ECO:0007669"/>
    <property type="project" value="UniProtKB-KW"/>
</dbReference>
<feature type="region of interest" description="Disordered" evidence="7">
    <location>
        <begin position="640"/>
        <end position="673"/>
    </location>
</feature>
<dbReference type="Pfam" id="PF13281">
    <property type="entry name" value="MAP3K_TRAF_bd"/>
    <property type="match status" value="1"/>
</dbReference>
<keyword evidence="6" id="KW-0175">Coiled coil</keyword>
<evidence type="ECO:0000256" key="2">
    <source>
        <dbReference type="ARBA" id="ARBA00022679"/>
    </source>
</evidence>
<dbReference type="PANTHER" id="PTHR11584">
    <property type="entry name" value="SERINE/THREONINE PROTEIN KINASE"/>
    <property type="match status" value="1"/>
</dbReference>
<dbReference type="PROSITE" id="PS50011">
    <property type="entry name" value="PROTEIN_KINASE_DOM"/>
    <property type="match status" value="1"/>
</dbReference>
<keyword evidence="2" id="KW-0808">Transferase</keyword>
<accession>A0A813ZAR6</accession>
<dbReference type="EMBL" id="CAJNOU010000162">
    <property type="protein sequence ID" value="CAF0895316.1"/>
    <property type="molecule type" value="Genomic_DNA"/>
</dbReference>